<protein>
    <submittedName>
        <fullName evidence="1">Uncharacterized protein</fullName>
    </submittedName>
</protein>
<name>A0A0E9QMH9_ANGAN</name>
<evidence type="ECO:0000313" key="1">
    <source>
        <dbReference type="EMBL" id="JAH18121.1"/>
    </source>
</evidence>
<proteinExistence type="predicted"/>
<sequence length="25" mass="3072">MFYSRMVIIAFYYNHVGWFNLASLK</sequence>
<dbReference type="EMBL" id="GBXM01090456">
    <property type="protein sequence ID" value="JAH18121.1"/>
    <property type="molecule type" value="Transcribed_RNA"/>
</dbReference>
<reference evidence="1" key="2">
    <citation type="journal article" date="2015" name="Fish Shellfish Immunol.">
        <title>Early steps in the European eel (Anguilla anguilla)-Vibrio vulnificus interaction in the gills: Role of the RtxA13 toxin.</title>
        <authorList>
            <person name="Callol A."/>
            <person name="Pajuelo D."/>
            <person name="Ebbesson L."/>
            <person name="Teles M."/>
            <person name="MacKenzie S."/>
            <person name="Amaro C."/>
        </authorList>
    </citation>
    <scope>NUCLEOTIDE SEQUENCE</scope>
</reference>
<organism evidence="1">
    <name type="scientific">Anguilla anguilla</name>
    <name type="common">European freshwater eel</name>
    <name type="synonym">Muraena anguilla</name>
    <dbReference type="NCBI Taxonomy" id="7936"/>
    <lineage>
        <taxon>Eukaryota</taxon>
        <taxon>Metazoa</taxon>
        <taxon>Chordata</taxon>
        <taxon>Craniata</taxon>
        <taxon>Vertebrata</taxon>
        <taxon>Euteleostomi</taxon>
        <taxon>Actinopterygii</taxon>
        <taxon>Neopterygii</taxon>
        <taxon>Teleostei</taxon>
        <taxon>Anguilliformes</taxon>
        <taxon>Anguillidae</taxon>
        <taxon>Anguilla</taxon>
    </lineage>
</organism>
<accession>A0A0E9QMH9</accession>
<reference evidence="1" key="1">
    <citation type="submission" date="2014-11" db="EMBL/GenBank/DDBJ databases">
        <authorList>
            <person name="Amaro Gonzalez C."/>
        </authorList>
    </citation>
    <scope>NUCLEOTIDE SEQUENCE</scope>
</reference>
<dbReference type="AlphaFoldDB" id="A0A0E9QMH9"/>